<proteinExistence type="predicted"/>
<feature type="non-terminal residue" evidence="1">
    <location>
        <position position="94"/>
    </location>
</feature>
<dbReference type="InterPro" id="IPR036412">
    <property type="entry name" value="HAD-like_sf"/>
</dbReference>
<keyword evidence="1" id="KW-0378">Hydrolase</keyword>
<dbReference type="GO" id="GO:0016791">
    <property type="term" value="F:phosphatase activity"/>
    <property type="evidence" value="ECO:0007669"/>
    <property type="project" value="TreeGrafter"/>
</dbReference>
<name>K1SQH5_9ZZZZ</name>
<organism evidence="1">
    <name type="scientific">human gut metagenome</name>
    <dbReference type="NCBI Taxonomy" id="408170"/>
    <lineage>
        <taxon>unclassified sequences</taxon>
        <taxon>metagenomes</taxon>
        <taxon>organismal metagenomes</taxon>
    </lineage>
</organism>
<dbReference type="PANTHER" id="PTHR10000">
    <property type="entry name" value="PHOSPHOSERINE PHOSPHATASE"/>
    <property type="match status" value="1"/>
</dbReference>
<dbReference type="Pfam" id="PF08282">
    <property type="entry name" value="Hydrolase_3"/>
    <property type="match status" value="1"/>
</dbReference>
<sequence>MPDIRLVALDLDGTVFNDEKEITPRTLEAIRAAIAKGVDVIPATGRVASGVPEAFLRIPGVRYALTSNGASVVELSTGKPLVNLPFDAALASDI</sequence>
<dbReference type="EMBL" id="AJWZ01006419">
    <property type="protein sequence ID" value="EKC59843.1"/>
    <property type="molecule type" value="Genomic_DNA"/>
</dbReference>
<dbReference type="InterPro" id="IPR023214">
    <property type="entry name" value="HAD_sf"/>
</dbReference>
<dbReference type="GO" id="GO:0000287">
    <property type="term" value="F:magnesium ion binding"/>
    <property type="evidence" value="ECO:0007669"/>
    <property type="project" value="TreeGrafter"/>
</dbReference>
<comment type="caution">
    <text evidence="1">The sequence shown here is derived from an EMBL/GenBank/DDBJ whole genome shotgun (WGS) entry which is preliminary data.</text>
</comment>
<dbReference type="GO" id="GO:0005829">
    <property type="term" value="C:cytosol"/>
    <property type="evidence" value="ECO:0007669"/>
    <property type="project" value="TreeGrafter"/>
</dbReference>
<dbReference type="SUPFAM" id="SSF56784">
    <property type="entry name" value="HAD-like"/>
    <property type="match status" value="1"/>
</dbReference>
<accession>K1SQH5</accession>
<evidence type="ECO:0000313" key="1">
    <source>
        <dbReference type="EMBL" id="EKC59843.1"/>
    </source>
</evidence>
<dbReference type="Gene3D" id="3.40.50.1000">
    <property type="entry name" value="HAD superfamily/HAD-like"/>
    <property type="match status" value="1"/>
</dbReference>
<gene>
    <name evidence="1" type="ORF">OBE_09271</name>
</gene>
<dbReference type="PANTHER" id="PTHR10000:SF8">
    <property type="entry name" value="HAD SUPERFAMILY HYDROLASE-LIKE, TYPE 3"/>
    <property type="match status" value="1"/>
</dbReference>
<protein>
    <submittedName>
        <fullName evidence="1">HAD-superfamily hydrolase, subfamily IIB</fullName>
    </submittedName>
</protein>
<dbReference type="AlphaFoldDB" id="K1SQH5"/>
<reference evidence="1" key="1">
    <citation type="journal article" date="2013" name="Environ. Microbiol.">
        <title>Microbiota from the distal guts of lean and obese adolescents exhibit partial functional redundancy besides clear differences in community structure.</title>
        <authorList>
            <person name="Ferrer M."/>
            <person name="Ruiz A."/>
            <person name="Lanza F."/>
            <person name="Haange S.B."/>
            <person name="Oberbach A."/>
            <person name="Till H."/>
            <person name="Bargiela R."/>
            <person name="Campoy C."/>
            <person name="Segura M.T."/>
            <person name="Richter M."/>
            <person name="von Bergen M."/>
            <person name="Seifert J."/>
            <person name="Suarez A."/>
        </authorList>
    </citation>
    <scope>NUCLEOTIDE SEQUENCE</scope>
</reference>